<dbReference type="EMBL" id="VFLP01000059">
    <property type="protein sequence ID" value="TRX90118.1"/>
    <property type="molecule type" value="Genomic_DNA"/>
</dbReference>
<dbReference type="PANTHER" id="PTHR24321">
    <property type="entry name" value="DEHYDROGENASES, SHORT CHAIN"/>
    <property type="match status" value="1"/>
</dbReference>
<dbReference type="InterPro" id="IPR002347">
    <property type="entry name" value="SDR_fam"/>
</dbReference>
<keyword evidence="4" id="KW-1185">Reference proteome</keyword>
<evidence type="ECO:0000256" key="1">
    <source>
        <dbReference type="ARBA" id="ARBA00006484"/>
    </source>
</evidence>
<dbReference type="PRINTS" id="PR00081">
    <property type="entry name" value="GDHRDH"/>
</dbReference>
<reference evidence="4" key="1">
    <citation type="submission" date="2019-06" db="EMBL/GenBank/DDBJ databases">
        <title>Draft genome sequence of the griseofulvin-producing fungus Xylaria cubensis strain G536.</title>
        <authorList>
            <person name="Mead M.E."/>
            <person name="Raja H.A."/>
            <person name="Steenwyk J.L."/>
            <person name="Knowles S.L."/>
            <person name="Oberlies N.H."/>
            <person name="Rokas A."/>
        </authorList>
    </citation>
    <scope>NUCLEOTIDE SEQUENCE [LARGE SCALE GENOMIC DNA]</scope>
    <source>
        <strain evidence="4">G536</strain>
    </source>
</reference>
<comment type="caution">
    <text evidence="3">The sequence shown here is derived from an EMBL/GenBank/DDBJ whole genome shotgun (WGS) entry which is preliminary data.</text>
</comment>
<name>A0A553HQ83_9PEZI</name>
<evidence type="ECO:0000313" key="4">
    <source>
        <dbReference type="Proteomes" id="UP000319160"/>
    </source>
</evidence>
<accession>A0A553HQ83</accession>
<sequence>MPLQTTADSLNSRIFSVTGGASGIGAAVVHLLAERGAAAIWIADWNTDNFPRIKDEVAAINSNTQIFTTKVDVSDSTQVNAWIEKIVAESGALHGSANVAGLSQPAFSTERPAILAETDKDWDRILGVNIHGIMYCTRAQVWAMLRLPVGSNPAIVNVSSLGSLIRGPTAFAYGTSKAACAYFTSCVAKDVCSFGIRANVVSPGNTYTPMTKEFFGNLSKEETEQRLQQIGVSSTMLSPADIAQVIVWLLSESSLHVNGVNLPVGEGAP</sequence>
<dbReference type="SUPFAM" id="SSF51735">
    <property type="entry name" value="NAD(P)-binding Rossmann-fold domains"/>
    <property type="match status" value="1"/>
</dbReference>
<dbReference type="AlphaFoldDB" id="A0A553HQ83"/>
<evidence type="ECO:0000313" key="3">
    <source>
        <dbReference type="EMBL" id="TRX90118.1"/>
    </source>
</evidence>
<dbReference type="Pfam" id="PF13561">
    <property type="entry name" value="adh_short_C2"/>
    <property type="match status" value="1"/>
</dbReference>
<dbReference type="Proteomes" id="UP000319160">
    <property type="component" value="Unassembled WGS sequence"/>
</dbReference>
<keyword evidence="2" id="KW-0560">Oxidoreductase</keyword>
<dbReference type="InterPro" id="IPR036291">
    <property type="entry name" value="NAD(P)-bd_dom_sf"/>
</dbReference>
<organism evidence="3 4">
    <name type="scientific">Xylaria flabelliformis</name>
    <dbReference type="NCBI Taxonomy" id="2512241"/>
    <lineage>
        <taxon>Eukaryota</taxon>
        <taxon>Fungi</taxon>
        <taxon>Dikarya</taxon>
        <taxon>Ascomycota</taxon>
        <taxon>Pezizomycotina</taxon>
        <taxon>Sordariomycetes</taxon>
        <taxon>Xylariomycetidae</taxon>
        <taxon>Xylariales</taxon>
        <taxon>Xylariaceae</taxon>
        <taxon>Xylaria</taxon>
    </lineage>
</organism>
<comment type="similarity">
    <text evidence="1">Belongs to the short-chain dehydrogenases/reductases (SDR) family.</text>
</comment>
<evidence type="ECO:0000256" key="2">
    <source>
        <dbReference type="ARBA" id="ARBA00023002"/>
    </source>
</evidence>
<proteinExistence type="inferred from homology"/>
<dbReference type="OrthoDB" id="1669814at2759"/>
<protein>
    <submittedName>
        <fullName evidence="3">Uncharacterized protein</fullName>
    </submittedName>
</protein>
<dbReference type="Gene3D" id="3.40.50.720">
    <property type="entry name" value="NAD(P)-binding Rossmann-like Domain"/>
    <property type="match status" value="1"/>
</dbReference>
<gene>
    <name evidence="3" type="ORF">FHL15_009037</name>
</gene>
<dbReference type="PANTHER" id="PTHR24321:SF8">
    <property type="entry name" value="ESTRADIOL 17-BETA-DEHYDROGENASE 8-RELATED"/>
    <property type="match status" value="1"/>
</dbReference>
<dbReference type="GO" id="GO:0016491">
    <property type="term" value="F:oxidoreductase activity"/>
    <property type="evidence" value="ECO:0007669"/>
    <property type="project" value="UniProtKB-KW"/>
</dbReference>
<dbReference type="CDD" id="cd05233">
    <property type="entry name" value="SDR_c"/>
    <property type="match status" value="1"/>
</dbReference>
<dbReference type="STRING" id="2512241.A0A553HQ83"/>